<dbReference type="InterPro" id="IPR005496">
    <property type="entry name" value="Integral_membrane_TerC"/>
</dbReference>
<dbReference type="EMBL" id="JABEQM010000015">
    <property type="protein sequence ID" value="MBB2202952.1"/>
    <property type="molecule type" value="Genomic_DNA"/>
</dbReference>
<dbReference type="Pfam" id="PF03741">
    <property type="entry name" value="TerC"/>
    <property type="match status" value="1"/>
</dbReference>
<keyword evidence="3 6" id="KW-0812">Transmembrane</keyword>
<dbReference type="AlphaFoldDB" id="A0A7W4K9V1"/>
<name>A0A7W4K9V1_9PROT</name>
<dbReference type="RefSeq" id="WP_182960809.1">
    <property type="nucleotide sequence ID" value="NZ_JABEQM010000015.1"/>
</dbReference>
<gene>
    <name evidence="7" type="ORF">HLH28_15470</name>
</gene>
<keyword evidence="8" id="KW-1185">Reference proteome</keyword>
<proteinExistence type="inferred from homology"/>
<evidence type="ECO:0000256" key="2">
    <source>
        <dbReference type="ARBA" id="ARBA00007511"/>
    </source>
</evidence>
<evidence type="ECO:0000313" key="7">
    <source>
        <dbReference type="EMBL" id="MBB2202952.1"/>
    </source>
</evidence>
<reference evidence="7 8" key="1">
    <citation type="submission" date="2020-04" db="EMBL/GenBank/DDBJ databases">
        <title>Description of novel Gluconacetobacter.</title>
        <authorList>
            <person name="Sombolestani A."/>
        </authorList>
    </citation>
    <scope>NUCLEOTIDE SEQUENCE [LARGE SCALE GENOMIC DNA]</scope>
    <source>
        <strain evidence="7 8">LMG 27802</strain>
    </source>
</reference>
<comment type="subcellular location">
    <subcellularLocation>
        <location evidence="1">Membrane</location>
        <topology evidence="1">Multi-pass membrane protein</topology>
    </subcellularLocation>
</comment>
<evidence type="ECO:0000256" key="5">
    <source>
        <dbReference type="ARBA" id="ARBA00023136"/>
    </source>
</evidence>
<evidence type="ECO:0000256" key="3">
    <source>
        <dbReference type="ARBA" id="ARBA00022692"/>
    </source>
</evidence>
<comment type="caution">
    <text evidence="7">The sequence shown here is derived from an EMBL/GenBank/DDBJ whole genome shotgun (WGS) entry which is preliminary data.</text>
</comment>
<feature type="transmembrane region" description="Helical" evidence="6">
    <location>
        <begin position="156"/>
        <end position="175"/>
    </location>
</feature>
<keyword evidence="5 6" id="KW-0472">Membrane</keyword>
<dbReference type="Proteomes" id="UP000578030">
    <property type="component" value="Unassembled WGS sequence"/>
</dbReference>
<feature type="transmembrane region" description="Helical" evidence="6">
    <location>
        <begin position="12"/>
        <end position="33"/>
    </location>
</feature>
<feature type="transmembrane region" description="Helical" evidence="6">
    <location>
        <begin position="187"/>
        <end position="207"/>
    </location>
</feature>
<organism evidence="7 8">
    <name type="scientific">Gluconacetobacter tumulisoli</name>
    <dbReference type="NCBI Taxonomy" id="1286189"/>
    <lineage>
        <taxon>Bacteria</taxon>
        <taxon>Pseudomonadati</taxon>
        <taxon>Pseudomonadota</taxon>
        <taxon>Alphaproteobacteria</taxon>
        <taxon>Acetobacterales</taxon>
        <taxon>Acetobacteraceae</taxon>
        <taxon>Gluconacetobacter</taxon>
    </lineage>
</organism>
<feature type="transmembrane region" description="Helical" evidence="6">
    <location>
        <begin position="213"/>
        <end position="231"/>
    </location>
</feature>
<comment type="similarity">
    <text evidence="2">Belongs to the TerC family.</text>
</comment>
<evidence type="ECO:0000256" key="6">
    <source>
        <dbReference type="SAM" id="Phobius"/>
    </source>
</evidence>
<dbReference type="PANTHER" id="PTHR30238:SF4">
    <property type="entry name" value="SLL1022 PROTEIN"/>
    <property type="match status" value="1"/>
</dbReference>
<protein>
    <submittedName>
        <fullName evidence="7">TerC family protein</fullName>
    </submittedName>
</protein>
<evidence type="ECO:0000313" key="8">
    <source>
        <dbReference type="Proteomes" id="UP000578030"/>
    </source>
</evidence>
<accession>A0A7W4K9V1</accession>
<feature type="transmembrane region" description="Helical" evidence="6">
    <location>
        <begin position="83"/>
        <end position="99"/>
    </location>
</feature>
<feature type="transmembrane region" description="Helical" evidence="6">
    <location>
        <begin position="129"/>
        <end position="150"/>
    </location>
</feature>
<evidence type="ECO:0000256" key="1">
    <source>
        <dbReference type="ARBA" id="ARBA00004141"/>
    </source>
</evidence>
<evidence type="ECO:0000256" key="4">
    <source>
        <dbReference type="ARBA" id="ARBA00022989"/>
    </source>
</evidence>
<dbReference type="GO" id="GO:0016020">
    <property type="term" value="C:membrane"/>
    <property type="evidence" value="ECO:0007669"/>
    <property type="project" value="UniProtKB-SubCell"/>
</dbReference>
<feature type="transmembrane region" description="Helical" evidence="6">
    <location>
        <begin position="49"/>
        <end position="71"/>
    </location>
</feature>
<dbReference type="PANTHER" id="PTHR30238">
    <property type="entry name" value="MEMBRANE BOUND PREDICTED REDOX MODULATOR"/>
    <property type="match status" value="1"/>
</dbReference>
<keyword evidence="4 6" id="KW-1133">Transmembrane helix</keyword>
<sequence>MAWLLDPDVWASFATLAALEIVLGVDNLVFIALQAGRLPAARQASARRLGLGLALGTRLLLLWSIVWMVHLTTPVLSVLGHGFSWRDLILIAGGGFLLFKGTREIHLRVEGRDDHAAATRVHPGFASTVLQITLFDVVFSIDSVITAVGIAEDIRIMVAAIIVAIAVMLVASGPLTAFIERNASVKMLALSFLLLIGMVLVADGFGFHMPRGYIYTAMGFSILVEGLNLLASRRRGAARARRRKDRM</sequence>